<sequence length="378" mass="40909">MNETTPRGSTPALCVIAFEYPPFPGGIASYAHNLATEASAFTKVSVVAPVYPDTHDTDLPVSRLLSHHKLTLRGLFSTLRHIARLDRNTLNHAADIRAAIICLVARILMGRHYIVMAHGSDVAKFDRWSPSKLVAWAVYFAADRVLSNSDFTKSIYDRNFPRCAPCFTVPLGVGEDWFVEPAGAFEHPDLAAIPESAEVICTVGRLEPRKGHLLALDAIAEYQATHPEKTINYVVCGRTVDKIYEQAIRDKAAALGIDMKLAGAVSRDDLGRLYRRASMQLLCALPLPGKIEGFGLVLLEAAALGCPSVATRSGGISEVVADGETGILVGSETAKAIAGAIHDLNALKEKIPVAQLCRAHARKFSWAETARRTYSNPA</sequence>
<dbReference type="HOGENOM" id="CLU_009583_2_5_5"/>
<proteinExistence type="inferred from homology"/>
<evidence type="ECO:0000256" key="2">
    <source>
        <dbReference type="ARBA" id="ARBA00022676"/>
    </source>
</evidence>
<name>A7HUE8_PARL1</name>
<dbReference type="CDD" id="cd03801">
    <property type="entry name" value="GT4_PimA-like"/>
    <property type="match status" value="1"/>
</dbReference>
<comment type="similarity">
    <text evidence="1">Belongs to the glycosyltransferase group 1 family. Glycosyltransferase 4 subfamily.</text>
</comment>
<dbReference type="Pfam" id="PF00534">
    <property type="entry name" value="Glycos_transf_1"/>
    <property type="match status" value="1"/>
</dbReference>
<dbReference type="KEGG" id="pla:Plav_1916"/>
<dbReference type="PANTHER" id="PTHR12526">
    <property type="entry name" value="GLYCOSYLTRANSFERASE"/>
    <property type="match status" value="1"/>
</dbReference>
<dbReference type="OrthoDB" id="5443996at2"/>
<evidence type="ECO:0000313" key="6">
    <source>
        <dbReference type="EMBL" id="ABS63531.1"/>
    </source>
</evidence>
<gene>
    <name evidence="6" type="ordered locus">Plav_1916</name>
</gene>
<feature type="domain" description="Glycosyl transferase family 1" evidence="4">
    <location>
        <begin position="192"/>
        <end position="347"/>
    </location>
</feature>
<reference evidence="6 7" key="1">
    <citation type="journal article" date="2011" name="Stand. Genomic Sci.">
        <title>Complete genome sequence of Parvibaculum lavamentivorans type strain (DS-1(T)).</title>
        <authorList>
            <person name="Schleheck D."/>
            <person name="Weiss M."/>
            <person name="Pitluck S."/>
            <person name="Bruce D."/>
            <person name="Land M.L."/>
            <person name="Han S."/>
            <person name="Saunders E."/>
            <person name="Tapia R."/>
            <person name="Detter C."/>
            <person name="Brettin T."/>
            <person name="Han J."/>
            <person name="Woyke T."/>
            <person name="Goodwin L."/>
            <person name="Pennacchio L."/>
            <person name="Nolan M."/>
            <person name="Cook A.M."/>
            <person name="Kjelleberg S."/>
            <person name="Thomas T."/>
        </authorList>
    </citation>
    <scope>NUCLEOTIDE SEQUENCE [LARGE SCALE GENOMIC DNA]</scope>
    <source>
        <strain evidence="7">DS-1 / DSM 13023 / NCIMB 13966</strain>
    </source>
</reference>
<evidence type="ECO:0000313" key="7">
    <source>
        <dbReference type="Proteomes" id="UP000006377"/>
    </source>
</evidence>
<dbReference type="RefSeq" id="WP_012110827.1">
    <property type="nucleotide sequence ID" value="NC_009719.1"/>
</dbReference>
<evidence type="ECO:0000256" key="1">
    <source>
        <dbReference type="ARBA" id="ARBA00009481"/>
    </source>
</evidence>
<dbReference type="GO" id="GO:0016757">
    <property type="term" value="F:glycosyltransferase activity"/>
    <property type="evidence" value="ECO:0007669"/>
    <property type="project" value="UniProtKB-KW"/>
</dbReference>
<dbReference type="Proteomes" id="UP000006377">
    <property type="component" value="Chromosome"/>
</dbReference>
<dbReference type="AlphaFoldDB" id="A7HUE8"/>
<dbReference type="InterPro" id="IPR028098">
    <property type="entry name" value="Glyco_trans_4-like_N"/>
</dbReference>
<dbReference type="EMBL" id="CP000774">
    <property type="protein sequence ID" value="ABS63531.1"/>
    <property type="molecule type" value="Genomic_DNA"/>
</dbReference>
<keyword evidence="7" id="KW-1185">Reference proteome</keyword>
<dbReference type="eggNOG" id="COG0438">
    <property type="taxonomic scope" value="Bacteria"/>
</dbReference>
<evidence type="ECO:0000256" key="3">
    <source>
        <dbReference type="ARBA" id="ARBA00022679"/>
    </source>
</evidence>
<feature type="domain" description="Glycosyltransferase subfamily 4-like N-terminal" evidence="5">
    <location>
        <begin position="24"/>
        <end position="173"/>
    </location>
</feature>
<evidence type="ECO:0000259" key="4">
    <source>
        <dbReference type="Pfam" id="PF00534"/>
    </source>
</evidence>
<dbReference type="SUPFAM" id="SSF53756">
    <property type="entry name" value="UDP-Glycosyltransferase/glycogen phosphorylase"/>
    <property type="match status" value="1"/>
</dbReference>
<evidence type="ECO:0000259" key="5">
    <source>
        <dbReference type="Pfam" id="PF13439"/>
    </source>
</evidence>
<keyword evidence="2" id="KW-0328">Glycosyltransferase</keyword>
<dbReference type="InterPro" id="IPR001296">
    <property type="entry name" value="Glyco_trans_1"/>
</dbReference>
<dbReference type="CAZy" id="GT4">
    <property type="family name" value="Glycosyltransferase Family 4"/>
</dbReference>
<dbReference type="PANTHER" id="PTHR12526:SF640">
    <property type="entry name" value="COLANIC ACID BIOSYNTHESIS GLYCOSYLTRANSFERASE WCAL-RELATED"/>
    <property type="match status" value="1"/>
</dbReference>
<accession>A7HUE8</accession>
<organism evidence="6 7">
    <name type="scientific">Parvibaculum lavamentivorans (strain DS-1 / DSM 13023 / NCIMB 13966)</name>
    <dbReference type="NCBI Taxonomy" id="402881"/>
    <lineage>
        <taxon>Bacteria</taxon>
        <taxon>Pseudomonadati</taxon>
        <taxon>Pseudomonadota</taxon>
        <taxon>Alphaproteobacteria</taxon>
        <taxon>Hyphomicrobiales</taxon>
        <taxon>Parvibaculaceae</taxon>
        <taxon>Parvibaculum</taxon>
    </lineage>
</organism>
<dbReference type="Pfam" id="PF13439">
    <property type="entry name" value="Glyco_transf_4"/>
    <property type="match status" value="1"/>
</dbReference>
<protein>
    <submittedName>
        <fullName evidence="6">Glycosyl transferase group 1</fullName>
    </submittedName>
</protein>
<dbReference type="STRING" id="402881.Plav_1916"/>
<dbReference type="Gene3D" id="3.40.50.2000">
    <property type="entry name" value="Glycogen Phosphorylase B"/>
    <property type="match status" value="2"/>
</dbReference>
<keyword evidence="3 6" id="KW-0808">Transferase</keyword>